<comment type="caution">
    <text evidence="1">The sequence shown here is derived from an EMBL/GenBank/DDBJ whole genome shotgun (WGS) entry which is preliminary data.</text>
</comment>
<name>A0ABN7UDP7_GIGMA</name>
<organism evidence="1 2">
    <name type="scientific">Gigaspora margarita</name>
    <dbReference type="NCBI Taxonomy" id="4874"/>
    <lineage>
        <taxon>Eukaryota</taxon>
        <taxon>Fungi</taxon>
        <taxon>Fungi incertae sedis</taxon>
        <taxon>Mucoromycota</taxon>
        <taxon>Glomeromycotina</taxon>
        <taxon>Glomeromycetes</taxon>
        <taxon>Diversisporales</taxon>
        <taxon>Gigasporaceae</taxon>
        <taxon>Gigaspora</taxon>
    </lineage>
</organism>
<keyword evidence="2" id="KW-1185">Reference proteome</keyword>
<protein>
    <submittedName>
        <fullName evidence="1">2362_t:CDS:1</fullName>
    </submittedName>
</protein>
<dbReference type="EMBL" id="CAJVQB010002339">
    <property type="protein sequence ID" value="CAG8571015.1"/>
    <property type="molecule type" value="Genomic_DNA"/>
</dbReference>
<sequence length="177" mass="20730">MDNDLQLRKCQGCSWGNPELETKYSWYYDKEDIYSIQVDLRCFIHTNMRDLLTARSPRYTALRRKNENVHIVISMGCEEYQLINSILENKELVKVDLVSLPNMDIKLTIHGIPLKQMMALLSYGQKPTTRDICSKAVSLKNFKVKMLARELPVTNVEKVEEESKEPCTYEHKHRHPN</sequence>
<reference evidence="1 2" key="1">
    <citation type="submission" date="2021-06" db="EMBL/GenBank/DDBJ databases">
        <authorList>
            <person name="Kallberg Y."/>
            <person name="Tangrot J."/>
            <person name="Rosling A."/>
        </authorList>
    </citation>
    <scope>NUCLEOTIDE SEQUENCE [LARGE SCALE GENOMIC DNA]</scope>
    <source>
        <strain evidence="1 2">120-4 pot B 10/14</strain>
    </source>
</reference>
<evidence type="ECO:0000313" key="2">
    <source>
        <dbReference type="Proteomes" id="UP000789901"/>
    </source>
</evidence>
<accession>A0ABN7UDP7</accession>
<evidence type="ECO:0000313" key="1">
    <source>
        <dbReference type="EMBL" id="CAG8571015.1"/>
    </source>
</evidence>
<proteinExistence type="predicted"/>
<gene>
    <name evidence="1" type="ORF">GMARGA_LOCUS5486</name>
</gene>
<dbReference type="Proteomes" id="UP000789901">
    <property type="component" value="Unassembled WGS sequence"/>
</dbReference>